<dbReference type="EMBL" id="CP018477">
    <property type="protein sequence ID" value="ASV76680.1"/>
    <property type="molecule type" value="Genomic_DNA"/>
</dbReference>
<evidence type="ECO:0000313" key="2">
    <source>
        <dbReference type="Proteomes" id="UP000215086"/>
    </source>
</evidence>
<dbReference type="KEGG" id="ttf:THTE_4079"/>
<protein>
    <submittedName>
        <fullName evidence="1">Uncharacterized protein</fullName>
    </submittedName>
</protein>
<proteinExistence type="predicted"/>
<sequence>MQRFIAAFWVKALAFTTVPLAVFCRDHDKRPPVGAIHELALHRQRDLFRRDPLVGSDEHRLITHPFSPGTTSVPLRPFSGGTCLSGPYLRRDLLVRSVCQRPIMDSVSAGTEVPR</sequence>
<evidence type="ECO:0000313" key="1">
    <source>
        <dbReference type="EMBL" id="ASV76680.1"/>
    </source>
</evidence>
<gene>
    <name evidence="1" type="ORF">THTE_4079</name>
</gene>
<reference evidence="1 2" key="1">
    <citation type="journal article" name="Front. Microbiol.">
        <title>Sugar Metabolism of the First Thermophilic Planctomycete Thermogutta terrifontis: Comparative Genomic and Transcriptomic Approaches.</title>
        <authorList>
            <person name="Elcheninov A.G."/>
            <person name="Menzel P."/>
            <person name="Gudbergsdottir S.R."/>
            <person name="Slesarev A.I."/>
            <person name="Kadnikov V.V."/>
            <person name="Krogh A."/>
            <person name="Bonch-Osmolovskaya E.A."/>
            <person name="Peng X."/>
            <person name="Kublanov I.V."/>
        </authorList>
    </citation>
    <scope>NUCLEOTIDE SEQUENCE [LARGE SCALE GENOMIC DNA]</scope>
    <source>
        <strain evidence="1 2">R1</strain>
    </source>
</reference>
<dbReference type="Proteomes" id="UP000215086">
    <property type="component" value="Chromosome"/>
</dbReference>
<dbReference type="AlphaFoldDB" id="A0A286RL33"/>
<name>A0A286RL33_9BACT</name>
<organism evidence="1 2">
    <name type="scientific">Thermogutta terrifontis</name>
    <dbReference type="NCBI Taxonomy" id="1331910"/>
    <lineage>
        <taxon>Bacteria</taxon>
        <taxon>Pseudomonadati</taxon>
        <taxon>Planctomycetota</taxon>
        <taxon>Planctomycetia</taxon>
        <taxon>Pirellulales</taxon>
        <taxon>Thermoguttaceae</taxon>
        <taxon>Thermogutta</taxon>
    </lineage>
</organism>
<keyword evidence="2" id="KW-1185">Reference proteome</keyword>
<accession>A0A286RL33</accession>